<dbReference type="EMBL" id="QWEZ01000002">
    <property type="protein sequence ID" value="RRJ83207.1"/>
    <property type="molecule type" value="Genomic_DNA"/>
</dbReference>
<comment type="catalytic activity">
    <reaction evidence="1">
        <text>Exonucleolytic cleavage in the 3'- to 5'-direction to yield nucleoside 5'-phosphates.</text>
        <dbReference type="EC" id="3.1.13.1"/>
    </reaction>
</comment>
<evidence type="ECO:0000256" key="8">
    <source>
        <dbReference type="ARBA" id="ARBA00022884"/>
    </source>
</evidence>
<name>A0A3P3VLK2_9GAMM</name>
<evidence type="ECO:0000259" key="9">
    <source>
        <dbReference type="SMART" id="SM00955"/>
    </source>
</evidence>
<feature type="domain" description="RNB" evidence="9">
    <location>
        <begin position="198"/>
        <end position="522"/>
    </location>
</feature>
<dbReference type="Pfam" id="PF00773">
    <property type="entry name" value="RNB"/>
    <property type="match status" value="1"/>
</dbReference>
<dbReference type="GO" id="GO:0003723">
    <property type="term" value="F:RNA binding"/>
    <property type="evidence" value="ECO:0007669"/>
    <property type="project" value="UniProtKB-KW"/>
</dbReference>
<gene>
    <name evidence="10" type="ORF">D0544_15345</name>
</gene>
<dbReference type="GO" id="GO:0008859">
    <property type="term" value="F:exoribonuclease II activity"/>
    <property type="evidence" value="ECO:0007669"/>
    <property type="project" value="UniProtKB-EC"/>
</dbReference>
<evidence type="ECO:0000256" key="7">
    <source>
        <dbReference type="ARBA" id="ARBA00022839"/>
    </source>
</evidence>
<evidence type="ECO:0000313" key="10">
    <source>
        <dbReference type="EMBL" id="RRJ83207.1"/>
    </source>
</evidence>
<evidence type="ECO:0000256" key="4">
    <source>
        <dbReference type="ARBA" id="ARBA00022490"/>
    </source>
</evidence>
<evidence type="ECO:0000256" key="5">
    <source>
        <dbReference type="ARBA" id="ARBA00022722"/>
    </source>
</evidence>
<reference evidence="10 11" key="1">
    <citation type="submission" date="2018-08" db="EMBL/GenBank/DDBJ databases">
        <authorList>
            <person name="Khan S.A."/>
        </authorList>
    </citation>
    <scope>NUCLEOTIDE SEQUENCE [LARGE SCALE GENOMIC DNA]</scope>
    <source>
        <strain evidence="10 11">GTF-13</strain>
    </source>
</reference>
<protein>
    <recommendedName>
        <fullName evidence="3">exoribonuclease II</fullName>
        <ecNumber evidence="3">3.1.13.1</ecNumber>
    </recommendedName>
</protein>
<proteinExistence type="predicted"/>
<dbReference type="InterPro" id="IPR001900">
    <property type="entry name" value="RNase_II/R"/>
</dbReference>
<comment type="subcellular location">
    <subcellularLocation>
        <location evidence="2">Cytoplasm</location>
    </subcellularLocation>
</comment>
<keyword evidence="7" id="KW-0269">Exonuclease</keyword>
<dbReference type="InterPro" id="IPR040476">
    <property type="entry name" value="CSD2"/>
</dbReference>
<dbReference type="InterPro" id="IPR050180">
    <property type="entry name" value="RNR_Ribonuclease"/>
</dbReference>
<dbReference type="PANTHER" id="PTHR23355:SF37">
    <property type="entry name" value="EXORIBONUCLEASE 2"/>
    <property type="match status" value="1"/>
</dbReference>
<dbReference type="AlphaFoldDB" id="A0A3P3VLK2"/>
<dbReference type="InterPro" id="IPR004476">
    <property type="entry name" value="RNase_II/RNase_R"/>
</dbReference>
<dbReference type="PANTHER" id="PTHR23355">
    <property type="entry name" value="RIBONUCLEASE"/>
    <property type="match status" value="1"/>
</dbReference>
<evidence type="ECO:0000256" key="6">
    <source>
        <dbReference type="ARBA" id="ARBA00022801"/>
    </source>
</evidence>
<keyword evidence="6" id="KW-0378">Hydrolase</keyword>
<evidence type="ECO:0000313" key="11">
    <source>
        <dbReference type="Proteomes" id="UP000280792"/>
    </source>
</evidence>
<keyword evidence="11" id="KW-1185">Reference proteome</keyword>
<dbReference type="NCBIfam" id="TIGR00358">
    <property type="entry name" value="3_prime_RNase"/>
    <property type="match status" value="1"/>
</dbReference>
<sequence>MLDKSALQQLQQLKNQIHSSKETFDGTVLGSHGRFGFVALDNGERLFLSPEEMARVFPGDRVRVSREPSAKKQDNALLEELLGSELKEFCGLYVIKGDTHFVQPDLAHFSNRLLFIPPKERGELKAGDLVRCRISRHPFKNGKAQAAVVRRIGAPGDIGVEERFILDKYNYQPEWPAAVQAQMESISAERIGELAATRLDLSATPFVTIDSAFTQDMDDALWAEASEEGWNLWVAIADPDALIEPGSPIDKEACQRATSVYLPGFGIPMLPPLLSRELCSLREGVDRLALLCQMQVGRDGAIRGHRFESVRVRSHAKLSYERVSELFSEGNESGLAEEVVASLNALREVTGALNQHRRQHAVLFEDKPDYHLQLDEEKRCIAIRRVERSLAHQLVEEAMVAANRCAAAFIAEAGVDGIFVAHPGFRADRHEVLQQLLAQALPEPGAIDLGAPDAFKTLVAAVPLNGTPLRALVTRMLERSVLVRREAPHAGMGLERYTTFTSPIRKYNDLVVHRQIKALLAGEQAAELSDERLQAWQQQHLRARNASNELEHWYMCLFMSQQAADSEYEATVVQAHSGGLNLRLEAFGVEGQVDLRKAKQKYSFDPVLQVLRGGQQRYQAGDRLRVRVKRCALEECKLYFEPVAGAVAPSVGQ</sequence>
<comment type="caution">
    <text evidence="10">The sequence shown here is derived from an EMBL/GenBank/DDBJ whole genome shotgun (WGS) entry which is preliminary data.</text>
</comment>
<dbReference type="RefSeq" id="WP_125017671.1">
    <property type="nucleotide sequence ID" value="NZ_QWEZ01000002.1"/>
</dbReference>
<dbReference type="Pfam" id="PF08206">
    <property type="entry name" value="OB_RNB"/>
    <property type="match status" value="1"/>
</dbReference>
<organism evidence="10 11">
    <name type="scientific">Aestuariirhabdus litorea</name>
    <dbReference type="NCBI Taxonomy" id="2528527"/>
    <lineage>
        <taxon>Bacteria</taxon>
        <taxon>Pseudomonadati</taxon>
        <taxon>Pseudomonadota</taxon>
        <taxon>Gammaproteobacteria</taxon>
        <taxon>Oceanospirillales</taxon>
        <taxon>Aestuariirhabdaceae</taxon>
        <taxon>Aestuariirhabdus</taxon>
    </lineage>
</organism>
<dbReference type="EC" id="3.1.13.1" evidence="3"/>
<dbReference type="InterPro" id="IPR013223">
    <property type="entry name" value="RNase_B_OB_dom"/>
</dbReference>
<keyword evidence="5" id="KW-0540">Nuclease</keyword>
<dbReference type="Gene3D" id="2.40.50.140">
    <property type="entry name" value="Nucleic acid-binding proteins"/>
    <property type="match status" value="1"/>
</dbReference>
<reference evidence="10 11" key="2">
    <citation type="submission" date="2018-12" db="EMBL/GenBank/DDBJ databases">
        <title>Simiduia agarivorans gen. nov., sp. nov., a marine, agarolytic bacterium isolated from shallow coastal water from Keelung, Taiwan.</title>
        <authorList>
            <person name="Shieh W.Y."/>
        </authorList>
    </citation>
    <scope>NUCLEOTIDE SEQUENCE [LARGE SCALE GENOMIC DNA]</scope>
    <source>
        <strain evidence="10 11">GTF-13</strain>
    </source>
</reference>
<keyword evidence="8" id="KW-0694">RNA-binding</keyword>
<dbReference type="InterPro" id="IPR012340">
    <property type="entry name" value="NA-bd_OB-fold"/>
</dbReference>
<dbReference type="GO" id="GO:0006402">
    <property type="term" value="P:mRNA catabolic process"/>
    <property type="evidence" value="ECO:0007669"/>
    <property type="project" value="TreeGrafter"/>
</dbReference>
<evidence type="ECO:0000256" key="1">
    <source>
        <dbReference type="ARBA" id="ARBA00001849"/>
    </source>
</evidence>
<dbReference type="SMART" id="SM00955">
    <property type="entry name" value="RNB"/>
    <property type="match status" value="1"/>
</dbReference>
<keyword evidence="4" id="KW-0963">Cytoplasm</keyword>
<evidence type="ECO:0000256" key="3">
    <source>
        <dbReference type="ARBA" id="ARBA00012163"/>
    </source>
</evidence>
<dbReference type="Pfam" id="PF17876">
    <property type="entry name" value="CSD2"/>
    <property type="match status" value="1"/>
</dbReference>
<dbReference type="SUPFAM" id="SSF50249">
    <property type="entry name" value="Nucleic acid-binding proteins"/>
    <property type="match status" value="3"/>
</dbReference>
<dbReference type="GO" id="GO:0005829">
    <property type="term" value="C:cytosol"/>
    <property type="evidence" value="ECO:0007669"/>
    <property type="project" value="TreeGrafter"/>
</dbReference>
<evidence type="ECO:0000256" key="2">
    <source>
        <dbReference type="ARBA" id="ARBA00004496"/>
    </source>
</evidence>
<accession>A0A3P3VLK2</accession>
<dbReference type="Proteomes" id="UP000280792">
    <property type="component" value="Unassembled WGS sequence"/>
</dbReference>